<dbReference type="EMBL" id="CAADRA010005198">
    <property type="protein sequence ID" value="VFT86879.1"/>
    <property type="molecule type" value="Genomic_DNA"/>
</dbReference>
<accession>A0A485KQ63</accession>
<reference evidence="2 3" key="1">
    <citation type="submission" date="2019-03" db="EMBL/GenBank/DDBJ databases">
        <authorList>
            <person name="Gaulin E."/>
            <person name="Dumas B."/>
        </authorList>
    </citation>
    <scope>NUCLEOTIDE SEQUENCE [LARGE SCALE GENOMIC DNA]</scope>
    <source>
        <strain evidence="2">CBS 568.67</strain>
    </source>
</reference>
<name>A0A485KQ63_9STRA</name>
<reference evidence="1" key="2">
    <citation type="submission" date="2019-06" db="EMBL/GenBank/DDBJ databases">
        <title>Genomics analysis of Aphanomyces spp. identifies a new class of oomycete effector associated with host adaptation.</title>
        <authorList>
            <person name="Gaulin E."/>
        </authorList>
    </citation>
    <scope>NUCLEOTIDE SEQUENCE</scope>
    <source>
        <strain evidence="1">CBS 578.67</strain>
    </source>
</reference>
<organism evidence="2 3">
    <name type="scientific">Aphanomyces stellatus</name>
    <dbReference type="NCBI Taxonomy" id="120398"/>
    <lineage>
        <taxon>Eukaryota</taxon>
        <taxon>Sar</taxon>
        <taxon>Stramenopiles</taxon>
        <taxon>Oomycota</taxon>
        <taxon>Saprolegniomycetes</taxon>
        <taxon>Saprolegniales</taxon>
        <taxon>Verrucalvaceae</taxon>
        <taxon>Aphanomyces</taxon>
    </lineage>
</organism>
<dbReference type="EMBL" id="VJMH01005177">
    <property type="protein sequence ID" value="KAF0699428.1"/>
    <property type="molecule type" value="Genomic_DNA"/>
</dbReference>
<evidence type="ECO:0000313" key="3">
    <source>
        <dbReference type="Proteomes" id="UP000332933"/>
    </source>
</evidence>
<evidence type="ECO:0000313" key="1">
    <source>
        <dbReference type="EMBL" id="KAF0699428.1"/>
    </source>
</evidence>
<gene>
    <name evidence="2" type="primary">Aste57867_10001</name>
    <name evidence="1" type="ORF">As57867_009962</name>
    <name evidence="2" type="ORF">ASTE57867_10001</name>
</gene>
<protein>
    <submittedName>
        <fullName evidence="2">Aste57867_10001 protein</fullName>
    </submittedName>
</protein>
<keyword evidence="3" id="KW-1185">Reference proteome</keyword>
<dbReference type="OrthoDB" id="69459at2759"/>
<evidence type="ECO:0000313" key="2">
    <source>
        <dbReference type="EMBL" id="VFT86879.1"/>
    </source>
</evidence>
<dbReference type="PANTHER" id="PTHR31827:SF1">
    <property type="entry name" value="EMB|CAB89363.1"/>
    <property type="match status" value="1"/>
</dbReference>
<dbReference type="Proteomes" id="UP000332933">
    <property type="component" value="Unassembled WGS sequence"/>
</dbReference>
<dbReference type="PANTHER" id="PTHR31827">
    <property type="entry name" value="EMB|CAB89363.1"/>
    <property type="match status" value="1"/>
</dbReference>
<sequence>MSTTSTTLCTFNGCTNAAVAESSKCTFHKHRSQCVVPHCTNQVYARQRCVRHGGKKVCGANNCNAYVSGGGFCAKHGGHARKRMCTYHGCSKQAHANQKCVRHGGGRYCKAKGCSFHARTGGYCLHHNQDLAPYKTQDMILPLDTIDAAILLSLIEVDFTSSGRQEPGMFTATVSINV</sequence>
<dbReference type="AlphaFoldDB" id="A0A485KQ63"/>
<proteinExistence type="predicted"/>